<proteinExistence type="predicted"/>
<protein>
    <submittedName>
        <fullName evidence="1">Uncharacterized protein</fullName>
    </submittedName>
</protein>
<dbReference type="Proteomes" id="UP001227268">
    <property type="component" value="Unassembled WGS sequence"/>
</dbReference>
<name>A0ACC2W163_9TREE</name>
<reference evidence="1" key="1">
    <citation type="submission" date="2023-04" db="EMBL/GenBank/DDBJ databases">
        <title>Draft Genome sequencing of Naganishia species isolated from polar environments using Oxford Nanopore Technology.</title>
        <authorList>
            <person name="Leo P."/>
            <person name="Venkateswaran K."/>
        </authorList>
    </citation>
    <scope>NUCLEOTIDE SEQUENCE</scope>
    <source>
        <strain evidence="1">MNA-CCFEE 5423</strain>
    </source>
</reference>
<organism evidence="1 2">
    <name type="scientific">Naganishia friedmannii</name>
    <dbReference type="NCBI Taxonomy" id="89922"/>
    <lineage>
        <taxon>Eukaryota</taxon>
        <taxon>Fungi</taxon>
        <taxon>Dikarya</taxon>
        <taxon>Basidiomycota</taxon>
        <taxon>Agaricomycotina</taxon>
        <taxon>Tremellomycetes</taxon>
        <taxon>Filobasidiales</taxon>
        <taxon>Filobasidiaceae</taxon>
        <taxon>Naganishia</taxon>
    </lineage>
</organism>
<dbReference type="EMBL" id="JASBWT010000005">
    <property type="protein sequence ID" value="KAJ9104606.1"/>
    <property type="molecule type" value="Genomic_DNA"/>
</dbReference>
<comment type="caution">
    <text evidence="1">The sequence shown here is derived from an EMBL/GenBank/DDBJ whole genome shotgun (WGS) entry which is preliminary data.</text>
</comment>
<evidence type="ECO:0000313" key="2">
    <source>
        <dbReference type="Proteomes" id="UP001227268"/>
    </source>
</evidence>
<evidence type="ECO:0000313" key="1">
    <source>
        <dbReference type="EMBL" id="KAJ9104606.1"/>
    </source>
</evidence>
<accession>A0ACC2W163</accession>
<sequence>MAHDLKNSSGLRPFHSWQDAHQNFRQITQVPEDWFVSGSTLYMSVLGGLFPVYSFTFFILFGFGEEAIREYLRLGKLLAHHCKPFNFRGTSSEVVHMCEFSLGSKTLEVSDPVSGESGEEGRRETLLDIEDGYVARYKPKYRPDPHIPVSMEVIVI</sequence>
<gene>
    <name evidence="1" type="ORF">QFC21_002104</name>
</gene>
<keyword evidence="2" id="KW-1185">Reference proteome</keyword>